<feature type="region of interest" description="Disordered" evidence="1">
    <location>
        <begin position="1"/>
        <end position="34"/>
    </location>
</feature>
<feature type="compositionally biased region" description="Polar residues" evidence="1">
    <location>
        <begin position="12"/>
        <end position="22"/>
    </location>
</feature>
<evidence type="ECO:0000313" key="3">
    <source>
        <dbReference type="Proteomes" id="UP001501676"/>
    </source>
</evidence>
<evidence type="ECO:0000256" key="1">
    <source>
        <dbReference type="SAM" id="MobiDB-lite"/>
    </source>
</evidence>
<sequence>MSRCNRVAAGSEASTDASAGSSPVTAAVRATSPAAAASTTRRLDTFLRFDLMAIDARSSVGADRYPAPPDSGYSWL</sequence>
<dbReference type="Proteomes" id="UP001501676">
    <property type="component" value="Unassembled WGS sequence"/>
</dbReference>
<evidence type="ECO:0000313" key="2">
    <source>
        <dbReference type="EMBL" id="GAA3399001.1"/>
    </source>
</evidence>
<comment type="caution">
    <text evidence="2">The sequence shown here is derived from an EMBL/GenBank/DDBJ whole genome shotgun (WGS) entry which is preliminary data.</text>
</comment>
<keyword evidence="3" id="KW-1185">Reference proteome</keyword>
<reference evidence="3" key="1">
    <citation type="journal article" date="2019" name="Int. J. Syst. Evol. Microbiol.">
        <title>The Global Catalogue of Microorganisms (GCM) 10K type strain sequencing project: providing services to taxonomists for standard genome sequencing and annotation.</title>
        <authorList>
            <consortium name="The Broad Institute Genomics Platform"/>
            <consortium name="The Broad Institute Genome Sequencing Center for Infectious Disease"/>
            <person name="Wu L."/>
            <person name="Ma J."/>
        </authorList>
    </citation>
    <scope>NUCLEOTIDE SEQUENCE [LARGE SCALE GENOMIC DNA]</scope>
    <source>
        <strain evidence="3">JCM 9458</strain>
    </source>
</reference>
<proteinExistence type="predicted"/>
<protein>
    <submittedName>
        <fullName evidence="2">Uncharacterized protein</fullName>
    </submittedName>
</protein>
<feature type="compositionally biased region" description="Low complexity" evidence="1">
    <location>
        <begin position="23"/>
        <end position="34"/>
    </location>
</feature>
<gene>
    <name evidence="2" type="ORF">GCM10020369_83860</name>
</gene>
<dbReference type="EMBL" id="BAAAYN010000108">
    <property type="protein sequence ID" value="GAA3399001.1"/>
    <property type="molecule type" value="Genomic_DNA"/>
</dbReference>
<name>A0ABP6TDR2_9ACTN</name>
<organism evidence="2 3">
    <name type="scientific">Cryptosporangium minutisporangium</name>
    <dbReference type="NCBI Taxonomy" id="113569"/>
    <lineage>
        <taxon>Bacteria</taxon>
        <taxon>Bacillati</taxon>
        <taxon>Actinomycetota</taxon>
        <taxon>Actinomycetes</taxon>
        <taxon>Cryptosporangiales</taxon>
        <taxon>Cryptosporangiaceae</taxon>
        <taxon>Cryptosporangium</taxon>
    </lineage>
</organism>
<accession>A0ABP6TDR2</accession>